<protein>
    <submittedName>
        <fullName evidence="1">Uncharacterized protein</fullName>
    </submittedName>
</protein>
<name>A0A8S5MJM0_9CAUD</name>
<evidence type="ECO:0000313" key="1">
    <source>
        <dbReference type="EMBL" id="DAD82400.1"/>
    </source>
</evidence>
<organism evidence="1">
    <name type="scientific">Siphoviridae sp. ctF7F8</name>
    <dbReference type="NCBI Taxonomy" id="2826211"/>
    <lineage>
        <taxon>Viruses</taxon>
        <taxon>Duplodnaviria</taxon>
        <taxon>Heunggongvirae</taxon>
        <taxon>Uroviricota</taxon>
        <taxon>Caudoviricetes</taxon>
    </lineage>
</organism>
<dbReference type="EMBL" id="BK014917">
    <property type="protein sequence ID" value="DAD82400.1"/>
    <property type="molecule type" value="Genomic_DNA"/>
</dbReference>
<accession>A0A8S5MJM0</accession>
<proteinExistence type="predicted"/>
<reference evidence="1" key="1">
    <citation type="journal article" date="2021" name="Proc. Natl. Acad. Sci. U.S.A.">
        <title>A Catalog of Tens of Thousands of Viruses from Human Metagenomes Reveals Hidden Associations with Chronic Diseases.</title>
        <authorList>
            <person name="Tisza M.J."/>
            <person name="Buck C.B."/>
        </authorList>
    </citation>
    <scope>NUCLEOTIDE SEQUENCE</scope>
    <source>
        <strain evidence="1">CtF7F8</strain>
    </source>
</reference>
<sequence>MPYRRAISPLTILRTFKGDFYNAKKIFYSV</sequence>